<dbReference type="Pfam" id="PF12796">
    <property type="entry name" value="Ank_2"/>
    <property type="match status" value="1"/>
</dbReference>
<feature type="domain" description="BTB" evidence="4">
    <location>
        <begin position="617"/>
        <end position="684"/>
    </location>
</feature>
<dbReference type="PROSITE" id="PS50088">
    <property type="entry name" value="ANK_REPEAT"/>
    <property type="match status" value="2"/>
</dbReference>
<comment type="caution">
    <text evidence="5">The sequence shown here is derived from an EMBL/GenBank/DDBJ whole genome shotgun (WGS) entry which is preliminary data.</text>
</comment>
<keyword evidence="6" id="KW-1185">Reference proteome</keyword>
<evidence type="ECO:0000256" key="3">
    <source>
        <dbReference type="PROSITE-ProRule" id="PRU00023"/>
    </source>
</evidence>
<evidence type="ECO:0000259" key="4">
    <source>
        <dbReference type="PROSITE" id="PS50097"/>
    </source>
</evidence>
<dbReference type="OrthoDB" id="539213at2759"/>
<organism evidence="5 6">
    <name type="scientific">Anaeramoeba ignava</name>
    <name type="common">Anaerobic marine amoeba</name>
    <dbReference type="NCBI Taxonomy" id="1746090"/>
    <lineage>
        <taxon>Eukaryota</taxon>
        <taxon>Metamonada</taxon>
        <taxon>Anaeramoebidae</taxon>
        <taxon>Anaeramoeba</taxon>
    </lineage>
</organism>
<dbReference type="InterPro" id="IPR002110">
    <property type="entry name" value="Ankyrin_rpt"/>
</dbReference>
<dbReference type="InterPro" id="IPR036770">
    <property type="entry name" value="Ankyrin_rpt-contain_sf"/>
</dbReference>
<dbReference type="SUPFAM" id="SSF48403">
    <property type="entry name" value="Ankyrin repeat"/>
    <property type="match status" value="3"/>
</dbReference>
<sequence>MDFWNEVHKGNFSNLKLFIEENPSYCQLKNGLSILDHAFRCNQSYEMISYLIEKGARLTIFDIPFTSLNFEQKIIDLIFNSHKFGIDELNLILISQFKNEKTPIELIEIILKKGANPNIENKTTPLFYLLNNQKYEGDNNKEERLNKLQLLIKYGVDVNKTNPGLRPLNFVLSSNLGYEFVELLSKSGANWEKEDFDMFPSFVYSIEYVKLFCEKIPDINYVNENETILHKILRYNQKKEIVTILLEAGANPNLQNIGFTSLHIIVSNYCNEDIFRLLLLKYGADISIKNNKGETPLDIIASYSYNFSERFYILEEFGYKFDFNEKPPYIFRCFPFLHRIEPKSFEVVKKLVALGADINEVHDENCVLNLFDPYSVDISDLKTLFDLGFDYKKLKGKISDNPIAVRYVEKGFPIEFDSHKPIIFEFLKFSNPKEALETILDCGLNPNIHNYDNQGIFSWIYDRIKNRAELFKILIDRGIDIESQKKDSSFKKMEAKYIDLIEKYGSIMEDFNELFKRKEFCDFNISVEDGTIQTHKLILEMRIGKEKITKFLEKCETKNQEEIKPLVQFIYSGLANGNEYEKIVNLCEEFEIDFNKKKGKKGIIEDLKKLYEDEESKDFTFKFDEKNQFKVHKLILITRSELFRNMFLSVNDSSNCVQNYSSFSLKSLQIFFEYLYTDQISFQPSLFLMRELKTIPIYFQLNPKSYFSLQIEEIRYYLRSKLFHPDKVKQNPKPEKKHIHLDHDFI</sequence>
<evidence type="ECO:0000256" key="2">
    <source>
        <dbReference type="ARBA" id="ARBA00023043"/>
    </source>
</evidence>
<dbReference type="PROSITE" id="PS50097">
    <property type="entry name" value="BTB"/>
    <property type="match status" value="1"/>
</dbReference>
<dbReference type="SMART" id="SM00225">
    <property type="entry name" value="BTB"/>
    <property type="match status" value="2"/>
</dbReference>
<accession>A0A9Q0LTR0</accession>
<dbReference type="Proteomes" id="UP001149090">
    <property type="component" value="Unassembled WGS sequence"/>
</dbReference>
<gene>
    <name evidence="5" type="ORF">M0811_04860</name>
</gene>
<dbReference type="EMBL" id="JAPDFW010000053">
    <property type="protein sequence ID" value="KAJ5078535.1"/>
    <property type="molecule type" value="Genomic_DNA"/>
</dbReference>
<keyword evidence="2 3" id="KW-0040">ANK repeat</keyword>
<dbReference type="InterPro" id="IPR051637">
    <property type="entry name" value="Ank_repeat_dom-contain_49"/>
</dbReference>
<proteinExistence type="predicted"/>
<dbReference type="SUPFAM" id="SSF54695">
    <property type="entry name" value="POZ domain"/>
    <property type="match status" value="2"/>
</dbReference>
<feature type="repeat" description="ANK" evidence="3">
    <location>
        <begin position="257"/>
        <end position="291"/>
    </location>
</feature>
<dbReference type="PROSITE" id="PS50297">
    <property type="entry name" value="ANK_REP_REGION"/>
    <property type="match status" value="1"/>
</dbReference>
<feature type="repeat" description="ANK" evidence="3">
    <location>
        <begin position="224"/>
        <end position="257"/>
    </location>
</feature>
<dbReference type="AlphaFoldDB" id="A0A9Q0LTR0"/>
<protein>
    <submittedName>
        <fullName evidence="5">Ankyrin repeat-containing protein</fullName>
    </submittedName>
</protein>
<dbReference type="InterPro" id="IPR000210">
    <property type="entry name" value="BTB/POZ_dom"/>
</dbReference>
<dbReference type="PANTHER" id="PTHR24180:SF45">
    <property type="entry name" value="POLY [ADP-RIBOSE] POLYMERASE TANKYRASE"/>
    <property type="match status" value="1"/>
</dbReference>
<evidence type="ECO:0000313" key="6">
    <source>
        <dbReference type="Proteomes" id="UP001149090"/>
    </source>
</evidence>
<dbReference type="Gene3D" id="3.30.710.10">
    <property type="entry name" value="Potassium Channel Kv1.1, Chain A"/>
    <property type="match status" value="2"/>
</dbReference>
<keyword evidence="1" id="KW-0677">Repeat</keyword>
<dbReference type="Pfam" id="PF00651">
    <property type="entry name" value="BTB"/>
    <property type="match status" value="2"/>
</dbReference>
<dbReference type="PANTHER" id="PTHR24180">
    <property type="entry name" value="CYCLIN-DEPENDENT KINASE INHIBITOR 2C-RELATED"/>
    <property type="match status" value="1"/>
</dbReference>
<reference evidence="5" key="1">
    <citation type="submission" date="2022-10" db="EMBL/GenBank/DDBJ databases">
        <title>Novel sulphate-reducing endosymbionts in the free-living metamonad Anaeramoeba.</title>
        <authorList>
            <person name="Jerlstrom-Hultqvist J."/>
            <person name="Cepicka I."/>
            <person name="Gallot-Lavallee L."/>
            <person name="Salas-Leiva D."/>
            <person name="Curtis B.A."/>
            <person name="Zahonova K."/>
            <person name="Pipaliya S."/>
            <person name="Dacks J."/>
            <person name="Roger A.J."/>
        </authorList>
    </citation>
    <scope>NUCLEOTIDE SEQUENCE</scope>
    <source>
        <strain evidence="5">BMAN</strain>
    </source>
</reference>
<evidence type="ECO:0000256" key="1">
    <source>
        <dbReference type="ARBA" id="ARBA00022737"/>
    </source>
</evidence>
<dbReference type="SMART" id="SM00248">
    <property type="entry name" value="ANK"/>
    <property type="match status" value="7"/>
</dbReference>
<evidence type="ECO:0000313" key="5">
    <source>
        <dbReference type="EMBL" id="KAJ5078535.1"/>
    </source>
</evidence>
<name>A0A9Q0LTR0_ANAIG</name>
<dbReference type="Gene3D" id="1.25.40.20">
    <property type="entry name" value="Ankyrin repeat-containing domain"/>
    <property type="match status" value="2"/>
</dbReference>
<dbReference type="InterPro" id="IPR011333">
    <property type="entry name" value="SKP1/BTB/POZ_sf"/>
</dbReference>